<sequence>MKRLYPDIAAYHSGYLKTDSHHEIYYEQSGNPDGIPVVYLHGGPGAGLSPNYRCFFDSSRYRIIGFEQRGCGRSRPFGDLRQNTTQDLLADICRLRKHLNIDKWVVFGGSWGTTLGLLYAMDEPEAVFGLILRGIFLGRQEDIDWFVSEQGGGAIFFPEYFKKFAHGISSPVTSSSILHAYSEIFASENEVNKLAALKRWYCWEERLSRLVLPVGTGELTAQYPIHLVTGLALLECHYLMHNCFIEENYIMQNIHRLAHLPAILIHGRYDMVCRPNSAYLLHQAWPNSRLQMVPDAGHSTSEPGIGYALCRATRDMARFIKEQQ</sequence>
<dbReference type="GO" id="GO:0004177">
    <property type="term" value="F:aminopeptidase activity"/>
    <property type="evidence" value="ECO:0007669"/>
    <property type="project" value="UniProtKB-KW"/>
</dbReference>
<evidence type="ECO:0000256" key="7">
    <source>
        <dbReference type="ARBA" id="ARBA00022490"/>
    </source>
</evidence>
<dbReference type="InterPro" id="IPR002410">
    <property type="entry name" value="Peptidase_S33"/>
</dbReference>
<evidence type="ECO:0000256" key="11">
    <source>
        <dbReference type="PIRNR" id="PIRNR006431"/>
    </source>
</evidence>
<dbReference type="EMBL" id="JAPFRD010000011">
    <property type="protein sequence ID" value="MCW8109260.1"/>
    <property type="molecule type" value="Genomic_DNA"/>
</dbReference>
<feature type="domain" description="AB hydrolase-1" evidence="13">
    <location>
        <begin position="36"/>
        <end position="300"/>
    </location>
</feature>
<dbReference type="SUPFAM" id="SSF53474">
    <property type="entry name" value="alpha/beta-Hydrolases"/>
    <property type="match status" value="1"/>
</dbReference>
<reference evidence="14" key="1">
    <citation type="submission" date="2022-11" db="EMBL/GenBank/DDBJ databases">
        <title>Alteromonas sp. nov., isolated from sea water of the Qingdao.</title>
        <authorList>
            <person name="Wang Q."/>
        </authorList>
    </citation>
    <scope>NUCLEOTIDE SEQUENCE</scope>
    <source>
        <strain evidence="14">ASW11-7</strain>
    </source>
</reference>
<comment type="subcellular location">
    <subcellularLocation>
        <location evidence="2 11">Cytoplasm</location>
    </subcellularLocation>
</comment>
<gene>
    <name evidence="14" type="primary">pip</name>
    <name evidence="14" type="ORF">OPS25_12195</name>
</gene>
<evidence type="ECO:0000313" key="15">
    <source>
        <dbReference type="Proteomes" id="UP001142810"/>
    </source>
</evidence>
<evidence type="ECO:0000256" key="3">
    <source>
        <dbReference type="ARBA" id="ARBA00010088"/>
    </source>
</evidence>
<dbReference type="PANTHER" id="PTHR43722:SF1">
    <property type="entry name" value="PROLINE IMINOPEPTIDASE"/>
    <property type="match status" value="1"/>
</dbReference>
<comment type="similarity">
    <text evidence="3 11 12">Belongs to the peptidase S33 family.</text>
</comment>
<dbReference type="Proteomes" id="UP001142810">
    <property type="component" value="Unassembled WGS sequence"/>
</dbReference>
<keyword evidence="9 11" id="KW-0378">Hydrolase</keyword>
<keyword evidence="15" id="KW-1185">Reference proteome</keyword>
<dbReference type="EC" id="3.4.11.5" evidence="4 11"/>
<evidence type="ECO:0000256" key="9">
    <source>
        <dbReference type="ARBA" id="ARBA00022801"/>
    </source>
</evidence>
<dbReference type="PRINTS" id="PR00793">
    <property type="entry name" value="PROAMNOPTASE"/>
</dbReference>
<evidence type="ECO:0000256" key="1">
    <source>
        <dbReference type="ARBA" id="ARBA00001585"/>
    </source>
</evidence>
<proteinExistence type="inferred from homology"/>
<dbReference type="InterPro" id="IPR005944">
    <property type="entry name" value="Pro_iminopeptidase"/>
</dbReference>
<organism evidence="14 15">
    <name type="scientific">Alteromonas aquimaris</name>
    <dbReference type="NCBI Taxonomy" id="2998417"/>
    <lineage>
        <taxon>Bacteria</taxon>
        <taxon>Pseudomonadati</taxon>
        <taxon>Pseudomonadota</taxon>
        <taxon>Gammaproteobacteria</taxon>
        <taxon>Alteromonadales</taxon>
        <taxon>Alteromonadaceae</taxon>
        <taxon>Alteromonas/Salinimonas group</taxon>
        <taxon>Alteromonas</taxon>
    </lineage>
</organism>
<evidence type="ECO:0000259" key="13">
    <source>
        <dbReference type="Pfam" id="PF00561"/>
    </source>
</evidence>
<comment type="catalytic activity">
    <reaction evidence="1 11 12">
        <text>Release of N-terminal proline from a peptide.</text>
        <dbReference type="EC" id="3.4.11.5"/>
    </reaction>
</comment>
<keyword evidence="7 11" id="KW-0963">Cytoplasm</keyword>
<evidence type="ECO:0000256" key="4">
    <source>
        <dbReference type="ARBA" id="ARBA00012568"/>
    </source>
</evidence>
<evidence type="ECO:0000256" key="6">
    <source>
        <dbReference type="ARBA" id="ARBA00022438"/>
    </source>
</evidence>
<dbReference type="InterPro" id="IPR000073">
    <property type="entry name" value="AB_hydrolase_1"/>
</dbReference>
<protein>
    <recommendedName>
        <fullName evidence="5 11">Proline iminopeptidase</fullName>
        <shortName evidence="11">PIP</shortName>
        <ecNumber evidence="4 11">3.4.11.5</ecNumber>
    </recommendedName>
    <alternativeName>
        <fullName evidence="10 11">Prolyl aminopeptidase</fullName>
    </alternativeName>
</protein>
<evidence type="ECO:0000256" key="12">
    <source>
        <dbReference type="RuleBase" id="RU003421"/>
    </source>
</evidence>
<dbReference type="Gene3D" id="3.40.50.1820">
    <property type="entry name" value="alpha/beta hydrolase"/>
    <property type="match status" value="1"/>
</dbReference>
<dbReference type="PANTHER" id="PTHR43722">
    <property type="entry name" value="PROLINE IMINOPEPTIDASE"/>
    <property type="match status" value="1"/>
</dbReference>
<keyword evidence="6 11" id="KW-0031">Aminopeptidase</keyword>
<dbReference type="NCBIfam" id="TIGR01249">
    <property type="entry name" value="pro_imino_pep_1"/>
    <property type="match status" value="1"/>
</dbReference>
<dbReference type="Pfam" id="PF00561">
    <property type="entry name" value="Abhydrolase_1"/>
    <property type="match status" value="1"/>
</dbReference>
<dbReference type="RefSeq" id="WP_265618009.1">
    <property type="nucleotide sequence ID" value="NZ_JAPFRD010000011.1"/>
</dbReference>
<evidence type="ECO:0000256" key="5">
    <source>
        <dbReference type="ARBA" id="ARBA00021843"/>
    </source>
</evidence>
<keyword evidence="8 11" id="KW-0645">Protease</keyword>
<evidence type="ECO:0000313" key="14">
    <source>
        <dbReference type="EMBL" id="MCW8109260.1"/>
    </source>
</evidence>
<evidence type="ECO:0000256" key="2">
    <source>
        <dbReference type="ARBA" id="ARBA00004496"/>
    </source>
</evidence>
<dbReference type="InterPro" id="IPR029058">
    <property type="entry name" value="AB_hydrolase_fold"/>
</dbReference>
<name>A0ABT3P9R0_9ALTE</name>
<dbReference type="PIRSF" id="PIRSF006431">
    <property type="entry name" value="Pept_S33"/>
    <property type="match status" value="1"/>
</dbReference>
<comment type="caution">
    <text evidence="14">The sequence shown here is derived from an EMBL/GenBank/DDBJ whole genome shotgun (WGS) entry which is preliminary data.</text>
</comment>
<accession>A0ABT3P9R0</accession>
<evidence type="ECO:0000256" key="10">
    <source>
        <dbReference type="ARBA" id="ARBA00029605"/>
    </source>
</evidence>
<evidence type="ECO:0000256" key="8">
    <source>
        <dbReference type="ARBA" id="ARBA00022670"/>
    </source>
</evidence>